<comment type="caution">
    <text evidence="3">The sequence shown here is derived from an EMBL/GenBank/DDBJ whole genome shotgun (WGS) entry which is preliminary data.</text>
</comment>
<feature type="transmembrane region" description="Helical" evidence="1">
    <location>
        <begin position="12"/>
        <end position="28"/>
    </location>
</feature>
<name>A0A316GIE0_9RHOB</name>
<dbReference type="OrthoDB" id="9804804at2"/>
<keyword evidence="1" id="KW-0472">Membrane</keyword>
<protein>
    <recommendedName>
        <fullName evidence="2">Inner membrane protein YgaP-like transmembrane domain-containing protein</fullName>
    </recommendedName>
</protein>
<dbReference type="InterPro" id="IPR021309">
    <property type="entry name" value="YgaP-like_TM"/>
</dbReference>
<evidence type="ECO:0000256" key="1">
    <source>
        <dbReference type="SAM" id="Phobius"/>
    </source>
</evidence>
<feature type="transmembrane region" description="Helical" evidence="1">
    <location>
        <begin position="34"/>
        <end position="54"/>
    </location>
</feature>
<keyword evidence="1" id="KW-0812">Transmembrane</keyword>
<dbReference type="EMBL" id="QGGW01000006">
    <property type="protein sequence ID" value="PWK59941.1"/>
    <property type="molecule type" value="Genomic_DNA"/>
</dbReference>
<evidence type="ECO:0000313" key="4">
    <source>
        <dbReference type="Proteomes" id="UP000245708"/>
    </source>
</evidence>
<evidence type="ECO:0000313" key="3">
    <source>
        <dbReference type="EMBL" id="PWK59941.1"/>
    </source>
</evidence>
<proteinExistence type="predicted"/>
<reference evidence="3 4" key="1">
    <citation type="submission" date="2018-05" db="EMBL/GenBank/DDBJ databases">
        <title>Genomic Encyclopedia of Type Strains, Phase IV (KMG-IV): sequencing the most valuable type-strain genomes for metagenomic binning, comparative biology and taxonomic classification.</title>
        <authorList>
            <person name="Goeker M."/>
        </authorList>
    </citation>
    <scope>NUCLEOTIDE SEQUENCE [LARGE SCALE GENOMIC DNA]</scope>
    <source>
        <strain evidence="3 4">DSM 16097</strain>
    </source>
</reference>
<keyword evidence="4" id="KW-1185">Reference proteome</keyword>
<sequence length="63" mass="6737">MPRNEGTIDRALRIIAGLVLISLVFIGPQTAWGWVGIVPLATGLVGFCPLYRLLGINTCALKS</sequence>
<keyword evidence="1" id="KW-1133">Transmembrane helix</keyword>
<accession>A0A316GIE0</accession>
<dbReference type="RefSeq" id="WP_109669082.1">
    <property type="nucleotide sequence ID" value="NZ_QGGW01000006.1"/>
</dbReference>
<dbReference type="Pfam" id="PF11127">
    <property type="entry name" value="YgaP-like_TM"/>
    <property type="match status" value="1"/>
</dbReference>
<feature type="domain" description="Inner membrane protein YgaP-like transmembrane" evidence="2">
    <location>
        <begin position="1"/>
        <end position="61"/>
    </location>
</feature>
<evidence type="ECO:0000259" key="2">
    <source>
        <dbReference type="Pfam" id="PF11127"/>
    </source>
</evidence>
<dbReference type="AlphaFoldDB" id="A0A316GIE0"/>
<dbReference type="Proteomes" id="UP000245708">
    <property type="component" value="Unassembled WGS sequence"/>
</dbReference>
<gene>
    <name evidence="3" type="ORF">C7455_106229</name>
</gene>
<organism evidence="3 4">
    <name type="scientific">Roseicyclus mahoneyensis</name>
    <dbReference type="NCBI Taxonomy" id="164332"/>
    <lineage>
        <taxon>Bacteria</taxon>
        <taxon>Pseudomonadati</taxon>
        <taxon>Pseudomonadota</taxon>
        <taxon>Alphaproteobacteria</taxon>
        <taxon>Rhodobacterales</taxon>
        <taxon>Roseobacteraceae</taxon>
        <taxon>Roseicyclus</taxon>
    </lineage>
</organism>